<evidence type="ECO:0000313" key="4">
    <source>
        <dbReference type="Proteomes" id="UP000218160"/>
    </source>
</evidence>
<dbReference type="AlphaFoldDB" id="A0A291BBS6"/>
<name>A0A291BBS6_9GAMM</name>
<proteinExistence type="predicted"/>
<reference evidence="4" key="1">
    <citation type="submission" date="2017-04" db="EMBL/GenBank/DDBJ databases">
        <title>Genome evolution of the luminous symbionts of deep sea anglerfish.</title>
        <authorList>
            <person name="Hendry T.A."/>
        </authorList>
    </citation>
    <scope>NUCLEOTIDE SEQUENCE [LARGE SCALE GENOMIC DNA]</scope>
</reference>
<accession>A0A291BBS6</accession>
<evidence type="ECO:0000256" key="2">
    <source>
        <dbReference type="SAM" id="SignalP"/>
    </source>
</evidence>
<dbReference type="Pfam" id="PF11949">
    <property type="entry name" value="DUF3466"/>
    <property type="match status" value="1"/>
</dbReference>
<evidence type="ECO:0000256" key="1">
    <source>
        <dbReference type="SAM" id="Phobius"/>
    </source>
</evidence>
<feature type="transmembrane region" description="Helical" evidence="1">
    <location>
        <begin position="598"/>
        <end position="617"/>
    </location>
</feature>
<dbReference type="RefSeq" id="WP_096619884.1">
    <property type="nucleotide sequence ID" value="NZ_CP020663.1"/>
</dbReference>
<keyword evidence="4" id="KW-1185">Reference proteome</keyword>
<feature type="chain" id="PRO_5012403293" evidence="2">
    <location>
        <begin position="25"/>
        <end position="620"/>
    </location>
</feature>
<keyword evidence="1" id="KW-0812">Transmembrane</keyword>
<gene>
    <name evidence="3" type="ORF">BTN50_2029</name>
</gene>
<keyword evidence="1" id="KW-1133">Transmembrane helix</keyword>
<protein>
    <submittedName>
        <fullName evidence="3">Uncharacterized protein</fullName>
    </submittedName>
</protein>
<dbReference type="KEGG" id="elux:BTN50_2029"/>
<keyword evidence="1" id="KW-0472">Membrane</keyword>
<dbReference type="EMBL" id="CP020663">
    <property type="protein sequence ID" value="ATF10443.1"/>
    <property type="molecule type" value="Genomic_DNA"/>
</dbReference>
<sequence>MQFNTIKLSATAIMVIGIPFCVNAAVYNVTLETVAVTGQSSAATAISPDGSQVATEVLIGPVGLHYSEEMPYMVDEEHIINSYKTLKTYCDNHLGYNTCNSWAAGQWYGLKAEGTICDAEDSNQVCYGGLKKEINAWNDGYISNITAAVNGTKTNPFGAGVSGTPPLGSANPDSTNVVINQILNSGSTVGVSSSPYFQNESVYARAFKVRGFNDTMELLPPFSSNQLIPLIGQSIAHGAIIFSGIKITFGSASINNMADPNNGKKAPEGSMLENLSSCIMNVSYTDRACQYFQFANQAAIWVDSYTNPENARIIADFQTGTGNSSIKSTTNTPQASVKSASILTGETAPMMVGFNTYNDNDFYVRAVKYTPILDFATCLTNLNTNASLRCWTMSLIPGIDLRQNGNIIYSYTVANDINTNGIVVGIVKNSRRSNGAYAETVFINEGNSTTLLGMSQSALFFPGYNATVAAINNNNELVGKVDVETARNRSRRQRGYIYLHGSAPNLTDLNNKRGWLLDDLTNDGNSMGNNNQFRIAEAFDIADNGNIAASAFYCVGGYNSTVQNALCNGTEELVAVKLTRVTGDIIPRVYKVSNVSRSGGSIGFIGLGLFAFACAFCRKK</sequence>
<dbReference type="OrthoDB" id="6395565at2"/>
<dbReference type="InterPro" id="IPR022562">
    <property type="entry name" value="DUF3466"/>
</dbReference>
<organism evidence="3 4">
    <name type="scientific">Candidatus Enterovibrio altilux</name>
    <dbReference type="NCBI Taxonomy" id="1927128"/>
    <lineage>
        <taxon>Bacteria</taxon>
        <taxon>Pseudomonadati</taxon>
        <taxon>Pseudomonadota</taxon>
        <taxon>Gammaproteobacteria</taxon>
        <taxon>Vibrionales</taxon>
        <taxon>Vibrionaceae</taxon>
        <taxon>Enterovibrio</taxon>
    </lineage>
</organism>
<dbReference type="Proteomes" id="UP000218160">
    <property type="component" value="Chromosome 2"/>
</dbReference>
<evidence type="ECO:0000313" key="3">
    <source>
        <dbReference type="EMBL" id="ATF10443.1"/>
    </source>
</evidence>
<keyword evidence="2" id="KW-0732">Signal</keyword>
<feature type="signal peptide" evidence="2">
    <location>
        <begin position="1"/>
        <end position="24"/>
    </location>
</feature>